<dbReference type="AlphaFoldDB" id="A0A2T3NWY8"/>
<dbReference type="OrthoDB" id="5348860at2"/>
<name>A0A2T3NWY8_9GAMM</name>
<evidence type="ECO:0000313" key="2">
    <source>
        <dbReference type="Proteomes" id="UP000241771"/>
    </source>
</evidence>
<dbReference type="InterPro" id="IPR007298">
    <property type="entry name" value="Cu-R_lipoprotein_NlpE"/>
</dbReference>
<dbReference type="Pfam" id="PF04170">
    <property type="entry name" value="NlpE"/>
    <property type="match status" value="1"/>
</dbReference>
<dbReference type="PROSITE" id="PS51257">
    <property type="entry name" value="PROKAR_LIPOPROTEIN"/>
    <property type="match status" value="1"/>
</dbReference>
<dbReference type="RefSeq" id="WP_036820281.1">
    <property type="nucleotide sequence ID" value="NZ_JGVO01000266.1"/>
</dbReference>
<reference evidence="1 2" key="1">
    <citation type="submission" date="2018-01" db="EMBL/GenBank/DDBJ databases">
        <title>Whole genome sequencing of Histamine producing bacteria.</title>
        <authorList>
            <person name="Butler K."/>
        </authorList>
    </citation>
    <scope>NUCLEOTIDE SEQUENCE [LARGE SCALE GENOMIC DNA]</scope>
    <source>
        <strain evidence="1 2">DSM 100436</strain>
    </source>
</reference>
<gene>
    <name evidence="1" type="ORF">C9I98_08220</name>
</gene>
<comment type="caution">
    <text evidence="1">The sequence shown here is derived from an EMBL/GenBank/DDBJ whole genome shotgun (WGS) entry which is preliminary data.</text>
</comment>
<proteinExistence type="predicted"/>
<protein>
    <submittedName>
        <fullName evidence="1">Copper resistance protein NlpE</fullName>
    </submittedName>
</protein>
<keyword evidence="2" id="KW-1185">Reference proteome</keyword>
<dbReference type="Proteomes" id="UP000241771">
    <property type="component" value="Unassembled WGS sequence"/>
</dbReference>
<organism evidence="1 2">
    <name type="scientific">Photobacterium sanctipauli</name>
    <dbReference type="NCBI Taxonomy" id="1342794"/>
    <lineage>
        <taxon>Bacteria</taxon>
        <taxon>Pseudomonadati</taxon>
        <taxon>Pseudomonadota</taxon>
        <taxon>Gammaproteobacteria</taxon>
        <taxon>Vibrionales</taxon>
        <taxon>Vibrionaceae</taxon>
        <taxon>Photobacterium</taxon>
    </lineage>
</organism>
<evidence type="ECO:0000313" key="1">
    <source>
        <dbReference type="EMBL" id="PSW20813.1"/>
    </source>
</evidence>
<accession>A0A2T3NWY8</accession>
<dbReference type="EMBL" id="PYMA01000003">
    <property type="protein sequence ID" value="PSW20813.1"/>
    <property type="molecule type" value="Genomic_DNA"/>
</dbReference>
<dbReference type="Gene3D" id="2.40.128.640">
    <property type="match status" value="1"/>
</dbReference>
<sequence length="171" mass="18603">MKKTLLTLILAGVVLTGCDQSSTPETTTAPESDTAPAAQLEVQPEQLPEVEQPVVEQPIADTAHNARNALDWNGTYTGILPCASCEGIRTELNIQTDGTFTLTEVYLGEENGTFEQEGTFNWNSAGNTIALVGGRDSAVQYFVAENQLFRLDREGNRITGDLAEHYVLKKQ</sequence>